<feature type="transmembrane region" description="Helical" evidence="1">
    <location>
        <begin position="45"/>
        <end position="67"/>
    </location>
</feature>
<dbReference type="RefSeq" id="WP_274260126.1">
    <property type="nucleotide sequence ID" value="NZ_CP117884.1"/>
</dbReference>
<protein>
    <submittedName>
        <fullName evidence="2">LVIS_2131 family protein</fullName>
    </submittedName>
</protein>
<keyword evidence="1" id="KW-0812">Transmembrane</keyword>
<evidence type="ECO:0000313" key="3">
    <source>
        <dbReference type="Proteomes" id="UP001220377"/>
    </source>
</evidence>
<name>A0ABY7WQV9_9LACO</name>
<dbReference type="Proteomes" id="UP001220377">
    <property type="component" value="Chromosome"/>
</dbReference>
<keyword evidence="3" id="KW-1185">Reference proteome</keyword>
<dbReference type="InterPro" id="IPR049731">
    <property type="entry name" value="LVIS_2131-like"/>
</dbReference>
<evidence type="ECO:0000313" key="2">
    <source>
        <dbReference type="EMBL" id="WDF82572.1"/>
    </source>
</evidence>
<dbReference type="EMBL" id="CP117884">
    <property type="protein sequence ID" value="WDF82572.1"/>
    <property type="molecule type" value="Genomic_DNA"/>
</dbReference>
<proteinExistence type="predicted"/>
<reference evidence="2 3" key="1">
    <citation type="submission" date="2023-02" db="EMBL/GenBank/DDBJ databases">
        <title>Genome sequence of Lacticaseibacillus sp. KACC 23028.</title>
        <authorList>
            <person name="Kim S."/>
            <person name="Heo J."/>
            <person name="Kwon S.-W."/>
        </authorList>
    </citation>
    <scope>NUCLEOTIDE SEQUENCE [LARGE SCALE GENOMIC DNA]</scope>
    <source>
        <strain evidence="2 3">KACC 23028</strain>
    </source>
</reference>
<keyword evidence="1" id="KW-1133">Transmembrane helix</keyword>
<feature type="transmembrane region" description="Helical" evidence="1">
    <location>
        <begin position="6"/>
        <end position="24"/>
    </location>
</feature>
<dbReference type="NCBIfam" id="NF040508">
    <property type="entry name" value="LVIS_2131_fam"/>
    <property type="match status" value="1"/>
</dbReference>
<organism evidence="2 3">
    <name type="scientific">Lacticaseibacillus pabuli</name>
    <dbReference type="NCBI Taxonomy" id="3025672"/>
    <lineage>
        <taxon>Bacteria</taxon>
        <taxon>Bacillati</taxon>
        <taxon>Bacillota</taxon>
        <taxon>Bacilli</taxon>
        <taxon>Lactobacillales</taxon>
        <taxon>Lactobacillaceae</taxon>
        <taxon>Lacticaseibacillus</taxon>
    </lineage>
</organism>
<sequence>MNVWNLIGIVAWIILVVYLIFIIRNIRQRHIKMIVGGKHNSGRTIAIDIVEVLIFLAVGWGLLYAAWFRGVDYNSKDDVSVKYEYAPLVIQTDSDQSYYVATSSQNPKSPIRRYTYWSDGAKNTVSSQNADIAANASLMPVRASAYPWPAAQMKKLRQLNKETDSAFAATIKARYKNTFMNGLGMRAGREADYFTILRVPNEQLIEVKPMAK</sequence>
<evidence type="ECO:0000256" key="1">
    <source>
        <dbReference type="SAM" id="Phobius"/>
    </source>
</evidence>
<keyword evidence="1" id="KW-0472">Membrane</keyword>
<gene>
    <name evidence="2" type="ORF">PQ472_11865</name>
</gene>
<accession>A0ABY7WQV9</accession>